<keyword evidence="1" id="KW-1133">Transmembrane helix</keyword>
<evidence type="ECO:0000313" key="2">
    <source>
        <dbReference type="EMBL" id="ANY71329.1"/>
    </source>
</evidence>
<gene>
    <name evidence="2" type="ORF">BBD41_01300</name>
</gene>
<dbReference type="EMBL" id="CP016809">
    <property type="protein sequence ID" value="ANY71329.1"/>
    <property type="molecule type" value="Genomic_DNA"/>
</dbReference>
<protein>
    <submittedName>
        <fullName evidence="2">Uncharacterized protein</fullName>
    </submittedName>
</protein>
<organism evidence="2">
    <name type="scientific">Paenibacillus ihbetae</name>
    <dbReference type="NCBI Taxonomy" id="1870820"/>
    <lineage>
        <taxon>Bacteria</taxon>
        <taxon>Bacillati</taxon>
        <taxon>Bacillota</taxon>
        <taxon>Bacilli</taxon>
        <taxon>Bacillales</taxon>
        <taxon>Paenibacillaceae</taxon>
        <taxon>Paenibacillus</taxon>
    </lineage>
</organism>
<evidence type="ECO:0000256" key="1">
    <source>
        <dbReference type="SAM" id="Phobius"/>
    </source>
</evidence>
<proteinExistence type="predicted"/>
<keyword evidence="1" id="KW-0812">Transmembrane</keyword>
<dbReference type="KEGG" id="pib:BBD41_01300"/>
<reference evidence="2" key="1">
    <citation type="submission" date="2016-08" db="EMBL/GenBank/DDBJ databases">
        <title>Complete Genome Seqeunce of Paenibacillus sp. nov. IHBB 9852 from high altitute lake of Indian trans-Himalayas.</title>
        <authorList>
            <person name="Kiran S."/>
            <person name="Swarnkar M.K."/>
            <person name="Rana A."/>
            <person name="Tewari R."/>
            <person name="Gulati A."/>
        </authorList>
    </citation>
    <scope>NUCLEOTIDE SEQUENCE [LARGE SCALE GENOMIC DNA]</scope>
    <source>
        <strain evidence="2">IHBB 9852</strain>
    </source>
</reference>
<keyword evidence="1" id="KW-0472">Membrane</keyword>
<name>A0A1B2DUE8_9BACL</name>
<dbReference type="AlphaFoldDB" id="A0A1B2DUE8"/>
<accession>A0A1B2DUE8</accession>
<feature type="transmembrane region" description="Helical" evidence="1">
    <location>
        <begin position="20"/>
        <end position="45"/>
    </location>
</feature>
<sequence>MPVKMNMLHAVHEELDRQIFLMLYKFIKVANMLLLPSYSLLYAHFFKDIKAARPRNEKRTPIQPPGMSFHNTFENRDIDDVLEVEAPPY</sequence>